<dbReference type="RefSeq" id="WP_248476200.1">
    <property type="nucleotide sequence ID" value="NZ_JALPRF010000001.1"/>
</dbReference>
<gene>
    <name evidence="2" type="ORF">M0L20_06485</name>
</gene>
<name>A0ABT0HH62_9BACT</name>
<evidence type="ECO:0000259" key="1">
    <source>
        <dbReference type="Pfam" id="PF18962"/>
    </source>
</evidence>
<comment type="caution">
    <text evidence="2">The sequence shown here is derived from an EMBL/GenBank/DDBJ whole genome shotgun (WGS) entry which is preliminary data.</text>
</comment>
<proteinExistence type="predicted"/>
<dbReference type="Proteomes" id="UP001202180">
    <property type="component" value="Unassembled WGS sequence"/>
</dbReference>
<reference evidence="2 3" key="1">
    <citation type="submission" date="2022-04" db="EMBL/GenBank/DDBJ databases">
        <title>Spirosoma sp. strain RP8 genome sequencing and assembly.</title>
        <authorList>
            <person name="Jung Y."/>
        </authorList>
    </citation>
    <scope>NUCLEOTIDE SEQUENCE [LARGE SCALE GENOMIC DNA]</scope>
    <source>
        <strain evidence="2 3">RP8</strain>
    </source>
</reference>
<organism evidence="2 3">
    <name type="scientific">Spirosoma liriopis</name>
    <dbReference type="NCBI Taxonomy" id="2937440"/>
    <lineage>
        <taxon>Bacteria</taxon>
        <taxon>Pseudomonadati</taxon>
        <taxon>Bacteroidota</taxon>
        <taxon>Cytophagia</taxon>
        <taxon>Cytophagales</taxon>
        <taxon>Cytophagaceae</taxon>
        <taxon>Spirosoma</taxon>
    </lineage>
</organism>
<keyword evidence="3" id="KW-1185">Reference proteome</keyword>
<dbReference type="Pfam" id="PF18962">
    <property type="entry name" value="Por_Secre_tail"/>
    <property type="match status" value="1"/>
</dbReference>
<evidence type="ECO:0000313" key="3">
    <source>
        <dbReference type="Proteomes" id="UP001202180"/>
    </source>
</evidence>
<dbReference type="NCBIfam" id="TIGR04183">
    <property type="entry name" value="Por_Secre_tail"/>
    <property type="match status" value="1"/>
</dbReference>
<accession>A0ABT0HH62</accession>
<protein>
    <submittedName>
        <fullName evidence="2">T9SS type A sorting domain-containing protein</fullName>
    </submittedName>
</protein>
<dbReference type="InterPro" id="IPR026444">
    <property type="entry name" value="Secre_tail"/>
</dbReference>
<evidence type="ECO:0000313" key="2">
    <source>
        <dbReference type="EMBL" id="MCK8491494.1"/>
    </source>
</evidence>
<dbReference type="EMBL" id="JALPRF010000001">
    <property type="protein sequence ID" value="MCK8491494.1"/>
    <property type="molecule type" value="Genomic_DNA"/>
</dbReference>
<sequence length="372" mass="40304">MKTITILLLVVCSIRMSYATHLLGGYIQVKPVAGSTLTYEITATLYLDEIRGTAAASAMSSLSLCFGDGQSAEVFRQSRILSTNKENSVNTYRMVHTYSGPGTYTVSTAIVNRTPSLNIPNSSTEQEPLTLSTTFLTTGLSNQTPNLSVSLTNFTIGLNQRATLSLQATDTEGDSLVYALTRPLTSASGTGCTYRAVTAYQFPNDLSRQGTFKLNSRTGELIWDAPTQQGYFSVAITVSEYRNGVLISQTLEEIPLIVVDRPGTPSVIPPYEPALTGTVVTGLPEYRDEDVSFSVFPNPVEDRLQVLIQTSNPSTVSLQLIDAGGRKLHEIAFREAARQHEQVIGMGSLSPGVYLLQATIAGRVMVQKILKK</sequence>
<feature type="domain" description="Secretion system C-terminal sorting" evidence="1">
    <location>
        <begin position="295"/>
        <end position="369"/>
    </location>
</feature>